<name>A0A507B4N6_9PEZI</name>
<dbReference type="GeneID" id="41967887"/>
<evidence type="ECO:0000256" key="1">
    <source>
        <dbReference type="SAM" id="MobiDB-lite"/>
    </source>
</evidence>
<comment type="caution">
    <text evidence="2">The sequence shown here is derived from an EMBL/GenBank/DDBJ whole genome shotgun (WGS) entry which is preliminary data.</text>
</comment>
<dbReference type="Proteomes" id="UP000319257">
    <property type="component" value="Unassembled WGS sequence"/>
</dbReference>
<feature type="region of interest" description="Disordered" evidence="1">
    <location>
        <begin position="571"/>
        <end position="615"/>
    </location>
</feature>
<sequence>MPPAQLNMESARGGAAWDDVVSWDPACWDPFDPGSLTIRGAGLVEYSKADCLGAIHGEKAPSPSQSKHLPEVGRIAVLRGIRHHPGFAEDLRGVGQCPEYARALNARAIMSNEIPLIQDPAHVPYCIWYPETASEETYRSVAMMYPQMRYQVGRACAVAGYIELYQELDLLPDLGVAEEARDAMRVRNCKGSEEIYNSIVSEPVRWQVMNDYTRSVALDNPTRSEYGLNGDTAIRSMLELRRKFDGPSYHHGDWEVGLFHPSESSVDELAPRYFNITEDWHIDEFSSVEEVAVESGSRQTMPDNSQMLELLWQPLPFDLPPGDKDVLILLAAYHGDVDRYNRLRRPVPVGLMEERCVIRGIYHNPLFAKWWSLQPVHLSRRYESAITARFIMTNDLSRVTEQTDDHDLPFQIWWPQRAKPETYLELARRKPSMKPAVARALLVADYQSAWDSLDFKPYHGLLVEARASPNPYYEQDLEQRCHKMGLSIDKLEGAGPASLEDVSVHDFADDTTTLFHGSLSVADFEAFDTRPGIYDGYRVDVSEAELYAVVPDELRPTDKFGHVDLGRLYFEQSNEPPNEKAYSEAYSPGGGSYRGRGRGRSSGVPWGRYPPRHAH</sequence>
<evidence type="ECO:0000313" key="3">
    <source>
        <dbReference type="Proteomes" id="UP000319257"/>
    </source>
</evidence>
<accession>A0A507B4N6</accession>
<evidence type="ECO:0000313" key="2">
    <source>
        <dbReference type="EMBL" id="TPX14046.1"/>
    </source>
</evidence>
<dbReference type="InParanoid" id="A0A507B4N6"/>
<dbReference type="EMBL" id="SKBQ01000002">
    <property type="protein sequence ID" value="TPX14046.1"/>
    <property type="molecule type" value="Genomic_DNA"/>
</dbReference>
<dbReference type="RefSeq" id="XP_030995757.1">
    <property type="nucleotide sequence ID" value="XM_031138814.1"/>
</dbReference>
<proteinExistence type="predicted"/>
<keyword evidence="3" id="KW-1185">Reference proteome</keyword>
<organism evidence="2 3">
    <name type="scientific">Thyridium curvatum</name>
    <dbReference type="NCBI Taxonomy" id="1093900"/>
    <lineage>
        <taxon>Eukaryota</taxon>
        <taxon>Fungi</taxon>
        <taxon>Dikarya</taxon>
        <taxon>Ascomycota</taxon>
        <taxon>Pezizomycotina</taxon>
        <taxon>Sordariomycetes</taxon>
        <taxon>Sordariomycetidae</taxon>
        <taxon>Thyridiales</taxon>
        <taxon>Thyridiaceae</taxon>
        <taxon>Thyridium</taxon>
    </lineage>
</organism>
<reference evidence="2 3" key="1">
    <citation type="submission" date="2019-06" db="EMBL/GenBank/DDBJ databases">
        <title>Draft genome sequence of the filamentous fungus Phialemoniopsis curvata isolated from diesel fuel.</title>
        <authorList>
            <person name="Varaljay V.A."/>
            <person name="Lyon W.J."/>
            <person name="Crouch A.L."/>
            <person name="Drake C.E."/>
            <person name="Hollomon J.M."/>
            <person name="Nadeau L.J."/>
            <person name="Nunn H.S."/>
            <person name="Stevenson B.S."/>
            <person name="Bojanowski C.L."/>
            <person name="Crookes-Goodson W.J."/>
        </authorList>
    </citation>
    <scope>NUCLEOTIDE SEQUENCE [LARGE SCALE GENOMIC DNA]</scope>
    <source>
        <strain evidence="2 3">D216</strain>
    </source>
</reference>
<dbReference type="STRING" id="1093900.A0A507B4N6"/>
<dbReference type="OrthoDB" id="4360026at2759"/>
<dbReference type="AlphaFoldDB" id="A0A507B4N6"/>
<gene>
    <name evidence="2" type="ORF">E0L32_000440</name>
</gene>
<protein>
    <submittedName>
        <fullName evidence="2">Uncharacterized protein</fullName>
    </submittedName>
</protein>